<dbReference type="Proteomes" id="UP000887116">
    <property type="component" value="Unassembled WGS sequence"/>
</dbReference>
<protein>
    <submittedName>
        <fullName evidence="1">Uncharacterized protein</fullName>
    </submittedName>
</protein>
<dbReference type="AlphaFoldDB" id="A0A8X6IVU1"/>
<evidence type="ECO:0000313" key="2">
    <source>
        <dbReference type="Proteomes" id="UP000887116"/>
    </source>
</evidence>
<proteinExistence type="predicted"/>
<comment type="caution">
    <text evidence="1">The sequence shown here is derived from an EMBL/GenBank/DDBJ whole genome shotgun (WGS) entry which is preliminary data.</text>
</comment>
<dbReference type="OrthoDB" id="8197165at2759"/>
<dbReference type="EMBL" id="BMAO01009215">
    <property type="protein sequence ID" value="GFR29389.1"/>
    <property type="molecule type" value="Genomic_DNA"/>
</dbReference>
<organism evidence="1 2">
    <name type="scientific">Trichonephila clavata</name>
    <name type="common">Joro spider</name>
    <name type="synonym">Nephila clavata</name>
    <dbReference type="NCBI Taxonomy" id="2740835"/>
    <lineage>
        <taxon>Eukaryota</taxon>
        <taxon>Metazoa</taxon>
        <taxon>Ecdysozoa</taxon>
        <taxon>Arthropoda</taxon>
        <taxon>Chelicerata</taxon>
        <taxon>Arachnida</taxon>
        <taxon>Araneae</taxon>
        <taxon>Araneomorphae</taxon>
        <taxon>Entelegynae</taxon>
        <taxon>Araneoidea</taxon>
        <taxon>Nephilidae</taxon>
        <taxon>Trichonephila</taxon>
    </lineage>
</organism>
<evidence type="ECO:0000313" key="1">
    <source>
        <dbReference type="EMBL" id="GFR29389.1"/>
    </source>
</evidence>
<sequence>MGLLADAPKAGFGTSNDGNTARAFFRNPEIASSITGIDEILSRKL</sequence>
<keyword evidence="2" id="KW-1185">Reference proteome</keyword>
<name>A0A8X6IVU1_TRICU</name>
<gene>
    <name evidence="1" type="ORF">TNCT_592631</name>
</gene>
<reference evidence="1" key="1">
    <citation type="submission" date="2020-07" db="EMBL/GenBank/DDBJ databases">
        <title>Multicomponent nature underlies the extraordinary mechanical properties of spider dragline silk.</title>
        <authorList>
            <person name="Kono N."/>
            <person name="Nakamura H."/>
            <person name="Mori M."/>
            <person name="Yoshida Y."/>
            <person name="Ohtoshi R."/>
            <person name="Malay A.D."/>
            <person name="Moran D.A.P."/>
            <person name="Tomita M."/>
            <person name="Numata K."/>
            <person name="Arakawa K."/>
        </authorList>
    </citation>
    <scope>NUCLEOTIDE SEQUENCE</scope>
</reference>
<feature type="non-terminal residue" evidence="1">
    <location>
        <position position="45"/>
    </location>
</feature>
<accession>A0A8X6IVU1</accession>